<sequence>MMRQIPMGERGTRGLATYVQLFVAIASANDVRVDAAPLAFAAAQ</sequence>
<evidence type="ECO:0000313" key="2">
    <source>
        <dbReference type="Proteomes" id="UP001317870"/>
    </source>
</evidence>
<protein>
    <submittedName>
        <fullName evidence="1">Uncharacterized protein</fullName>
    </submittedName>
</protein>
<reference evidence="1 2" key="1">
    <citation type="submission" date="2022-11" db="EMBL/GenBank/DDBJ databases">
        <title>Genome Sequencing of Nocardia sp. ON39_IFM12276 and assembly.</title>
        <authorList>
            <person name="Shimojima M."/>
            <person name="Toyokawa M."/>
            <person name="Uesaka K."/>
        </authorList>
    </citation>
    <scope>NUCLEOTIDE SEQUENCE [LARGE SCALE GENOMIC DNA]</scope>
    <source>
        <strain evidence="1 2">IFM 12276</strain>
    </source>
</reference>
<dbReference type="EMBL" id="AP026978">
    <property type="protein sequence ID" value="BDT97008.1"/>
    <property type="molecule type" value="Genomic_DNA"/>
</dbReference>
<accession>A0ABN6TTX2</accession>
<evidence type="ECO:0000313" key="1">
    <source>
        <dbReference type="EMBL" id="BDT97008.1"/>
    </source>
</evidence>
<proteinExistence type="predicted"/>
<dbReference type="Proteomes" id="UP001317870">
    <property type="component" value="Chromosome"/>
</dbReference>
<gene>
    <name evidence="1" type="ORF">IFM12276_00370</name>
</gene>
<keyword evidence="2" id="KW-1185">Reference proteome</keyword>
<name>A0ABN6TTX2_9NOCA</name>
<organism evidence="1 2">
    <name type="scientific">Nocardia sputorum</name>
    <dbReference type="NCBI Taxonomy" id="2984338"/>
    <lineage>
        <taxon>Bacteria</taxon>
        <taxon>Bacillati</taxon>
        <taxon>Actinomycetota</taxon>
        <taxon>Actinomycetes</taxon>
        <taxon>Mycobacteriales</taxon>
        <taxon>Nocardiaceae</taxon>
        <taxon>Nocardia</taxon>
    </lineage>
</organism>